<dbReference type="Proteomes" id="UP000826271">
    <property type="component" value="Unassembled WGS sequence"/>
</dbReference>
<comment type="caution">
    <text evidence="1">The sequence shown here is derived from an EMBL/GenBank/DDBJ whole genome shotgun (WGS) entry which is preliminary data.</text>
</comment>
<keyword evidence="2" id="KW-1185">Reference proteome</keyword>
<name>A0AAV6XR07_9LAMI</name>
<dbReference type="EMBL" id="WHWC01000006">
    <property type="protein sequence ID" value="KAG8381548.1"/>
    <property type="molecule type" value="Genomic_DNA"/>
</dbReference>
<organism evidence="1 2">
    <name type="scientific">Buddleja alternifolia</name>
    <dbReference type="NCBI Taxonomy" id="168488"/>
    <lineage>
        <taxon>Eukaryota</taxon>
        <taxon>Viridiplantae</taxon>
        <taxon>Streptophyta</taxon>
        <taxon>Embryophyta</taxon>
        <taxon>Tracheophyta</taxon>
        <taxon>Spermatophyta</taxon>
        <taxon>Magnoliopsida</taxon>
        <taxon>eudicotyledons</taxon>
        <taxon>Gunneridae</taxon>
        <taxon>Pentapetalae</taxon>
        <taxon>asterids</taxon>
        <taxon>lamiids</taxon>
        <taxon>Lamiales</taxon>
        <taxon>Scrophulariaceae</taxon>
        <taxon>Buddlejeae</taxon>
        <taxon>Buddleja</taxon>
    </lineage>
</organism>
<proteinExistence type="predicted"/>
<protein>
    <submittedName>
        <fullName evidence="1">Uncharacterized protein</fullName>
    </submittedName>
</protein>
<reference evidence="1" key="1">
    <citation type="submission" date="2019-10" db="EMBL/GenBank/DDBJ databases">
        <authorList>
            <person name="Zhang R."/>
            <person name="Pan Y."/>
            <person name="Wang J."/>
            <person name="Ma R."/>
            <person name="Yu S."/>
        </authorList>
    </citation>
    <scope>NUCLEOTIDE SEQUENCE</scope>
    <source>
        <strain evidence="1">LA-IB0</strain>
        <tissue evidence="1">Leaf</tissue>
    </source>
</reference>
<gene>
    <name evidence="1" type="ORF">BUALT_Bualt06G0133100</name>
</gene>
<evidence type="ECO:0000313" key="2">
    <source>
        <dbReference type="Proteomes" id="UP000826271"/>
    </source>
</evidence>
<evidence type="ECO:0000313" key="1">
    <source>
        <dbReference type="EMBL" id="KAG8381548.1"/>
    </source>
</evidence>
<accession>A0AAV6XR07</accession>
<sequence>MENKSSRIFLFDEASLNSSSDTSCRTPNHQSTTTITDYSQQSFSSSHGIFEDHSGLNPTSERVVELQAEIGGRFVETVKSAGDEALFPEREDYVAAVEQLHGESNNIEFLQSLADDLGYDTL</sequence>
<dbReference type="AlphaFoldDB" id="A0AAV6XR07"/>